<keyword evidence="1" id="KW-0998">Cell outer membrane</keyword>
<evidence type="ECO:0000313" key="5">
    <source>
        <dbReference type="Proteomes" id="UP000544222"/>
    </source>
</evidence>
<dbReference type="RefSeq" id="WP_183412792.1">
    <property type="nucleotide sequence ID" value="NZ_JACHYB010000001.1"/>
</dbReference>
<dbReference type="Gene3D" id="2.170.130.10">
    <property type="entry name" value="TonB-dependent receptor, plug domain"/>
    <property type="match status" value="1"/>
</dbReference>
<evidence type="ECO:0000313" key="4">
    <source>
        <dbReference type="EMBL" id="MBB3186966.1"/>
    </source>
</evidence>
<dbReference type="InterPro" id="IPR012910">
    <property type="entry name" value="Plug_dom"/>
</dbReference>
<keyword evidence="1" id="KW-0813">Transport</keyword>
<name>A0A7W5H218_9PORP</name>
<keyword evidence="1" id="KW-1134">Transmembrane beta strand</keyword>
<dbReference type="AlphaFoldDB" id="A0A7W5H218"/>
<feature type="chain" id="PRO_5031263297" evidence="2">
    <location>
        <begin position="24"/>
        <end position="935"/>
    </location>
</feature>
<dbReference type="InterPro" id="IPR037066">
    <property type="entry name" value="Plug_dom_sf"/>
</dbReference>
<keyword evidence="1" id="KW-0812">Transmembrane</keyword>
<organism evidence="4 5">
    <name type="scientific">Microbacter margulisiae</name>
    <dbReference type="NCBI Taxonomy" id="1350067"/>
    <lineage>
        <taxon>Bacteria</taxon>
        <taxon>Pseudomonadati</taxon>
        <taxon>Bacteroidota</taxon>
        <taxon>Bacteroidia</taxon>
        <taxon>Bacteroidales</taxon>
        <taxon>Porphyromonadaceae</taxon>
        <taxon>Microbacter</taxon>
    </lineage>
</organism>
<evidence type="ECO:0000259" key="3">
    <source>
        <dbReference type="Pfam" id="PF07715"/>
    </source>
</evidence>
<evidence type="ECO:0000256" key="1">
    <source>
        <dbReference type="PROSITE-ProRule" id="PRU01360"/>
    </source>
</evidence>
<dbReference type="EMBL" id="JACHYB010000001">
    <property type="protein sequence ID" value="MBB3186966.1"/>
    <property type="molecule type" value="Genomic_DNA"/>
</dbReference>
<dbReference type="PROSITE" id="PS52016">
    <property type="entry name" value="TONB_DEPENDENT_REC_3"/>
    <property type="match status" value="1"/>
</dbReference>
<evidence type="ECO:0000256" key="2">
    <source>
        <dbReference type="SAM" id="SignalP"/>
    </source>
</evidence>
<gene>
    <name evidence="4" type="ORF">FHX64_001129</name>
</gene>
<feature type="domain" description="TonB-dependent receptor plug" evidence="3">
    <location>
        <begin position="48"/>
        <end position="153"/>
    </location>
</feature>
<accession>A0A7W5H218</accession>
<comment type="subcellular location">
    <subcellularLocation>
        <location evidence="1">Cell outer membrane</location>
        <topology evidence="1">Multi-pass membrane protein</topology>
    </subcellularLocation>
</comment>
<dbReference type="InterPro" id="IPR039426">
    <property type="entry name" value="TonB-dep_rcpt-like"/>
</dbReference>
<comment type="similarity">
    <text evidence="1">Belongs to the TonB-dependent receptor family.</text>
</comment>
<keyword evidence="5" id="KW-1185">Reference proteome</keyword>
<dbReference type="NCBIfam" id="TIGR04056">
    <property type="entry name" value="OMP_RagA_SusC"/>
    <property type="match status" value="1"/>
</dbReference>
<dbReference type="InterPro" id="IPR023996">
    <property type="entry name" value="TonB-dep_OMP_SusC/RagA"/>
</dbReference>
<proteinExistence type="inferred from homology"/>
<comment type="caution">
    <text evidence="4">The sequence shown here is derived from an EMBL/GenBank/DDBJ whole genome shotgun (WGS) entry which is preliminary data.</text>
</comment>
<dbReference type="SUPFAM" id="SSF56935">
    <property type="entry name" value="Porins"/>
    <property type="match status" value="1"/>
</dbReference>
<keyword evidence="1" id="KW-0472">Membrane</keyword>
<keyword evidence="2" id="KW-0732">Signal</keyword>
<reference evidence="4 5" key="1">
    <citation type="submission" date="2020-08" db="EMBL/GenBank/DDBJ databases">
        <title>Genomic Encyclopedia of Type Strains, Phase IV (KMG-IV): sequencing the most valuable type-strain genomes for metagenomic binning, comparative biology and taxonomic classification.</title>
        <authorList>
            <person name="Goeker M."/>
        </authorList>
    </citation>
    <scope>NUCLEOTIDE SEQUENCE [LARGE SCALE GENOMIC DNA]</scope>
    <source>
        <strain evidence="4 5">DSM 27471</strain>
    </source>
</reference>
<dbReference type="GO" id="GO:0009279">
    <property type="term" value="C:cell outer membrane"/>
    <property type="evidence" value="ECO:0007669"/>
    <property type="project" value="UniProtKB-SubCell"/>
</dbReference>
<feature type="signal peptide" evidence="2">
    <location>
        <begin position="1"/>
        <end position="23"/>
    </location>
</feature>
<sequence>MKINKIIISAFLVCVGLHGFAQKANDNDKSQSYADQTVNIGYDINQPLEESTSSVSIIKGEDLTKRSAKDVSNSLFGYGLGLMTLENSGTYASQEPTFYIRGLQSSSDNKPLILVDGIERDMSFITPEEVKSVTILKDAAAVALYGYKGVNGAINVVTKRGKYNSKEIQFSYDQSFNWQERLPKFVNAYTYANAINEALTNDGSSIRYSADELNAFKTEQYPYLYPNVNWINSTFRDLCQSNRYNIIFRGGGSKLRYFTLFNLTSSDEFIAHPNMNSGYSTQDKYSKANLRINLDIDLTDKTSLVCDVLGTLNESSTPGDNANLWNMIYTIPAAAFPVKLQDNTWGGNATWPGTSNPVAMSEAAAYAKARTYSNFTDLILKQDLSPILKGLQGNIRMSYDNISNLWEDHSKTFVYGSDAVTSWLNGTPATTQRYTGGTTSGMNTSAGITGWTRAFNLSGAFDYSRTFNVHKIYSQLKWDYEYRNSIGVNNTWYRQNVSMYTHYGYKDRYFGDVTMIASESSQLAPEHKWAFSPTVSAAWILSKENFLKDISWVNFLKLRASLGIINSDRIPYDGYWQQAYVGGSYYPFDTNYSVGTTSWTLGQLASLNSTHEKSYKYDVGIDATLLHGLDMTIDAYYQRKKDIWVASNGKYSTILGFTPPYENGGIVDDRGIEVGANYSAKAGDVTLNIGANFTWSKNKIVNMLEQPQMYPNLVQTGSSIGQVFGLKAIGFFKDQADINNSPTQSFGTVQPGDIKYKDVNGDGKIDGNDKTFIGYSTLAPEIYYSFHLGAEWKGLGFDAMFQGTGNYSAVLNTQSVYWPLINNTNISQYYYDNRWTPTHQNAKFPRLSAQSNTNNYQTSSLWVADRSFLKLRTVELYYKLPKALLKNTKVINNIKLYIRGIDLLCFDHIKIADPESYGATNPLMRSAVAGINLDF</sequence>
<dbReference type="Pfam" id="PF07715">
    <property type="entry name" value="Plug"/>
    <property type="match status" value="1"/>
</dbReference>
<dbReference type="Proteomes" id="UP000544222">
    <property type="component" value="Unassembled WGS sequence"/>
</dbReference>
<protein>
    <submittedName>
        <fullName evidence="4">TonB-linked SusC/RagA family outer membrane protein</fullName>
    </submittedName>
</protein>